<dbReference type="InterPro" id="IPR001117">
    <property type="entry name" value="Cu-oxidase_2nd"/>
</dbReference>
<dbReference type="AlphaFoldDB" id="A0A6A6BCH7"/>
<dbReference type="FunFam" id="2.60.40.420:FF:000045">
    <property type="entry name" value="Laccase 2"/>
    <property type="match status" value="1"/>
</dbReference>
<feature type="domain" description="Plastocyanin-like" evidence="7">
    <location>
        <begin position="460"/>
        <end position="578"/>
    </location>
</feature>
<dbReference type="Gene3D" id="2.60.40.420">
    <property type="entry name" value="Cupredoxins - blue copper proteins"/>
    <property type="match status" value="3"/>
</dbReference>
<feature type="domain" description="Plastocyanin-like" evidence="8">
    <location>
        <begin position="92"/>
        <end position="209"/>
    </location>
</feature>
<dbReference type="PANTHER" id="PTHR11709">
    <property type="entry name" value="MULTI-COPPER OXIDASE"/>
    <property type="match status" value="1"/>
</dbReference>
<evidence type="ECO:0000256" key="1">
    <source>
        <dbReference type="ARBA" id="ARBA00010609"/>
    </source>
</evidence>
<dbReference type="RefSeq" id="XP_033397478.1">
    <property type="nucleotide sequence ID" value="XM_033545709.1"/>
</dbReference>
<dbReference type="EMBL" id="ML995486">
    <property type="protein sequence ID" value="KAF2141766.1"/>
    <property type="molecule type" value="Genomic_DNA"/>
</dbReference>
<dbReference type="InterPro" id="IPR033138">
    <property type="entry name" value="Cu_oxidase_CS"/>
</dbReference>
<comment type="similarity">
    <text evidence="1">Belongs to the multicopper oxidase family.</text>
</comment>
<feature type="signal peptide" evidence="5">
    <location>
        <begin position="1"/>
        <end position="21"/>
    </location>
</feature>
<dbReference type="Pfam" id="PF07731">
    <property type="entry name" value="Cu-oxidase_2"/>
    <property type="match status" value="1"/>
</dbReference>
<dbReference type="PROSITE" id="PS00080">
    <property type="entry name" value="MULTICOPPER_OXIDASE2"/>
    <property type="match status" value="1"/>
</dbReference>
<dbReference type="CDD" id="cd13854">
    <property type="entry name" value="CuRO_1_MaLCC_like"/>
    <property type="match status" value="1"/>
</dbReference>
<dbReference type="GO" id="GO:0005507">
    <property type="term" value="F:copper ion binding"/>
    <property type="evidence" value="ECO:0007669"/>
    <property type="project" value="InterPro"/>
</dbReference>
<dbReference type="InterPro" id="IPR008972">
    <property type="entry name" value="Cupredoxin"/>
</dbReference>
<evidence type="ECO:0000256" key="2">
    <source>
        <dbReference type="ARBA" id="ARBA00022723"/>
    </source>
</evidence>
<gene>
    <name evidence="9" type="ORF">K452DRAFT_351271</name>
</gene>
<dbReference type="InterPro" id="IPR011707">
    <property type="entry name" value="Cu-oxidase-like_N"/>
</dbReference>
<organism evidence="9 10">
    <name type="scientific">Aplosporella prunicola CBS 121167</name>
    <dbReference type="NCBI Taxonomy" id="1176127"/>
    <lineage>
        <taxon>Eukaryota</taxon>
        <taxon>Fungi</taxon>
        <taxon>Dikarya</taxon>
        <taxon>Ascomycota</taxon>
        <taxon>Pezizomycotina</taxon>
        <taxon>Dothideomycetes</taxon>
        <taxon>Dothideomycetes incertae sedis</taxon>
        <taxon>Botryosphaeriales</taxon>
        <taxon>Aplosporellaceae</taxon>
        <taxon>Aplosporella</taxon>
    </lineage>
</organism>
<dbReference type="Pfam" id="PF07732">
    <property type="entry name" value="Cu-oxidase_3"/>
    <property type="match status" value="1"/>
</dbReference>
<dbReference type="OrthoDB" id="2121828at2759"/>
<dbReference type="CDD" id="cd13901">
    <property type="entry name" value="CuRO_3_MaLCC_like"/>
    <property type="match status" value="1"/>
</dbReference>
<dbReference type="InterPro" id="IPR011706">
    <property type="entry name" value="Cu-oxidase_C"/>
</dbReference>
<keyword evidence="2" id="KW-0479">Metal-binding</keyword>
<evidence type="ECO:0000259" key="8">
    <source>
        <dbReference type="Pfam" id="PF07732"/>
    </source>
</evidence>
<evidence type="ECO:0000313" key="10">
    <source>
        <dbReference type="Proteomes" id="UP000799438"/>
    </source>
</evidence>
<dbReference type="PROSITE" id="PS00079">
    <property type="entry name" value="MULTICOPPER_OXIDASE1"/>
    <property type="match status" value="1"/>
</dbReference>
<dbReference type="PANTHER" id="PTHR11709:SF145">
    <property type="entry name" value="LCC1"/>
    <property type="match status" value="1"/>
</dbReference>
<reference evidence="9" key="1">
    <citation type="journal article" date="2020" name="Stud. Mycol.">
        <title>101 Dothideomycetes genomes: a test case for predicting lifestyles and emergence of pathogens.</title>
        <authorList>
            <person name="Haridas S."/>
            <person name="Albert R."/>
            <person name="Binder M."/>
            <person name="Bloem J."/>
            <person name="Labutti K."/>
            <person name="Salamov A."/>
            <person name="Andreopoulos B."/>
            <person name="Baker S."/>
            <person name="Barry K."/>
            <person name="Bills G."/>
            <person name="Bluhm B."/>
            <person name="Cannon C."/>
            <person name="Castanera R."/>
            <person name="Culley D."/>
            <person name="Daum C."/>
            <person name="Ezra D."/>
            <person name="Gonzalez J."/>
            <person name="Henrissat B."/>
            <person name="Kuo A."/>
            <person name="Liang C."/>
            <person name="Lipzen A."/>
            <person name="Lutzoni F."/>
            <person name="Magnuson J."/>
            <person name="Mondo S."/>
            <person name="Nolan M."/>
            <person name="Ohm R."/>
            <person name="Pangilinan J."/>
            <person name="Park H.-J."/>
            <person name="Ramirez L."/>
            <person name="Alfaro M."/>
            <person name="Sun H."/>
            <person name="Tritt A."/>
            <person name="Yoshinaga Y."/>
            <person name="Zwiers L.-H."/>
            <person name="Turgeon B."/>
            <person name="Goodwin S."/>
            <person name="Spatafora J."/>
            <person name="Crous P."/>
            <person name="Grigoriev I."/>
        </authorList>
    </citation>
    <scope>NUCLEOTIDE SEQUENCE</scope>
    <source>
        <strain evidence="9">CBS 121167</strain>
    </source>
</reference>
<feature type="domain" description="Plastocyanin-like" evidence="6">
    <location>
        <begin position="220"/>
        <end position="362"/>
    </location>
</feature>
<keyword evidence="10" id="KW-1185">Reference proteome</keyword>
<evidence type="ECO:0000256" key="3">
    <source>
        <dbReference type="ARBA" id="ARBA00023002"/>
    </source>
</evidence>
<sequence length="613" mass="67778">MLMSFTAKSLVSGLAASSLWGGEQSSNGIPQGDAHISVPFQQIRRNGSSHLGTFDAPHLPTHIGDAPWDGIHSRDVSTMPNTGVIRKYDFSVSYADIAPDGVHKHGIVINGQYPGPLIEANWGDWIQVTVHNNLGDGDEGTTLHWHGLLQYQTEWMDGVPGVDSCPIPPGETFVYMFRADMYGTSVSYYSHRKKLYAGGAAGPMVIYGPPTADYDFDLGPILLSDWFHDEYYVLVEKVMTPSVEPLLPPQSNNNLINGFGIFDCADTTLPCDSGFNAAVFRFQSGKKYRLRLVNTGAEALQKFSIDGHTLTVIANDFIPINPYQTDSVTLAVGQRTDVIVEANSHSTDAVWMRANVGPGITNGGCSGNDPKRQEAVAIVFYEDADTSVQPTSSPNPDAALTYCGNDPLKDTTPLYPIRPDDNPEITAELQIQQLNNGTHNLWYFGGQSYRANYNEALLVQTVGGNLSYTEQSNVFNFGSNSSVRFVIYNRFPAPHPMHMHGHNMWVLAEGQGQWDGTVTNPDNPQRRDVHLLQPGSDENPTYIVVQIEQDNPGMWPFHCHIAWHVSAGLYLTMLERPDDVAKMQIPEENLRMCELWDAYTKRNVPDQIDSGLR</sequence>
<dbReference type="SUPFAM" id="SSF49503">
    <property type="entry name" value="Cupredoxins"/>
    <property type="match status" value="3"/>
</dbReference>
<feature type="chain" id="PRO_5025603353" evidence="5">
    <location>
        <begin position="22"/>
        <end position="613"/>
    </location>
</feature>
<evidence type="ECO:0000256" key="4">
    <source>
        <dbReference type="ARBA" id="ARBA00023008"/>
    </source>
</evidence>
<evidence type="ECO:0000259" key="6">
    <source>
        <dbReference type="Pfam" id="PF00394"/>
    </source>
</evidence>
<evidence type="ECO:0000259" key="7">
    <source>
        <dbReference type="Pfam" id="PF07731"/>
    </source>
</evidence>
<dbReference type="CDD" id="cd13880">
    <property type="entry name" value="CuRO_2_MaLCC_like"/>
    <property type="match status" value="1"/>
</dbReference>
<dbReference type="GeneID" id="54303217"/>
<dbReference type="InterPro" id="IPR002355">
    <property type="entry name" value="Cu_oxidase_Cu_BS"/>
</dbReference>
<evidence type="ECO:0000313" key="9">
    <source>
        <dbReference type="EMBL" id="KAF2141766.1"/>
    </source>
</evidence>
<dbReference type="InterPro" id="IPR045087">
    <property type="entry name" value="Cu-oxidase_fam"/>
</dbReference>
<dbReference type="GO" id="GO:0016491">
    <property type="term" value="F:oxidoreductase activity"/>
    <property type="evidence" value="ECO:0007669"/>
    <property type="project" value="UniProtKB-KW"/>
</dbReference>
<dbReference type="Pfam" id="PF00394">
    <property type="entry name" value="Cu-oxidase"/>
    <property type="match status" value="1"/>
</dbReference>
<keyword evidence="4" id="KW-0186">Copper</keyword>
<keyword evidence="5" id="KW-0732">Signal</keyword>
<name>A0A6A6BCH7_9PEZI</name>
<evidence type="ECO:0000256" key="5">
    <source>
        <dbReference type="SAM" id="SignalP"/>
    </source>
</evidence>
<protein>
    <submittedName>
        <fullName evidence="9">Multicopper oxidase</fullName>
    </submittedName>
</protein>
<keyword evidence="3" id="KW-0560">Oxidoreductase</keyword>
<proteinExistence type="inferred from homology"/>
<dbReference type="Proteomes" id="UP000799438">
    <property type="component" value="Unassembled WGS sequence"/>
</dbReference>
<accession>A0A6A6BCH7</accession>